<reference evidence="2" key="1">
    <citation type="submission" date="2015-03" db="EMBL/GenBank/DDBJ databases">
        <authorList>
            <person name="Nijsse Bart"/>
        </authorList>
    </citation>
    <scope>NUCLEOTIDE SEQUENCE [LARGE SCALE GENOMIC DNA]</scope>
</reference>
<protein>
    <submittedName>
        <fullName evidence="1">Uncharacterized protein</fullName>
    </submittedName>
</protein>
<dbReference type="Proteomes" id="UP000049855">
    <property type="component" value="Unassembled WGS sequence"/>
</dbReference>
<organism evidence="1 2">
    <name type="scientific">Sporomusa ovata</name>
    <dbReference type="NCBI Taxonomy" id="2378"/>
    <lineage>
        <taxon>Bacteria</taxon>
        <taxon>Bacillati</taxon>
        <taxon>Bacillota</taxon>
        <taxon>Negativicutes</taxon>
        <taxon>Selenomonadales</taxon>
        <taxon>Sporomusaceae</taxon>
        <taxon>Sporomusa</taxon>
    </lineage>
</organism>
<gene>
    <name evidence="1" type="ORF">SpAn4DRAFT_3825</name>
</gene>
<dbReference type="EMBL" id="CTRP01000004">
    <property type="protein sequence ID" value="CQR71320.1"/>
    <property type="molecule type" value="Genomic_DNA"/>
</dbReference>
<keyword evidence="2" id="KW-1185">Reference proteome</keyword>
<dbReference type="AlphaFoldDB" id="A0A0U1KV39"/>
<evidence type="ECO:0000313" key="1">
    <source>
        <dbReference type="EMBL" id="CQR71320.1"/>
    </source>
</evidence>
<proteinExistence type="predicted"/>
<accession>A0A0U1KV39</accession>
<name>A0A0U1KV39_9FIRM</name>
<dbReference type="RefSeq" id="WP_021167427.1">
    <property type="nucleotide sequence ID" value="NZ_CTRP01000004.1"/>
</dbReference>
<evidence type="ECO:0000313" key="2">
    <source>
        <dbReference type="Proteomes" id="UP000049855"/>
    </source>
</evidence>
<sequence length="119" mass="13327">MYSRINDHSDVLTNGKIMLFTDNESGCYTLTDLQYSEHAFQELLVDTHKAIREATLSKNDYTFDAYVNILVTLTNNLKNITESLLAVKAAIQTAKGERSTTIAASYQIESVECITKKVV</sequence>